<evidence type="ECO:0000313" key="2">
    <source>
        <dbReference type="Proteomes" id="UP000441797"/>
    </source>
</evidence>
<evidence type="ECO:0000313" key="1">
    <source>
        <dbReference type="EMBL" id="MUL37392.1"/>
    </source>
</evidence>
<dbReference type="Proteomes" id="UP000441797">
    <property type="component" value="Unassembled WGS sequence"/>
</dbReference>
<accession>A0A6N8FXP0</accession>
<dbReference type="SUPFAM" id="SSF101756">
    <property type="entry name" value="Hypothetical protein YgiW"/>
    <property type="match status" value="1"/>
</dbReference>
<gene>
    <name evidence="1" type="ORF">BWI75_13905</name>
</gene>
<comment type="caution">
    <text evidence="1">The sequence shown here is derived from an EMBL/GenBank/DDBJ whole genome shotgun (WGS) entry which is preliminary data.</text>
</comment>
<reference evidence="1 2" key="1">
    <citation type="journal article" date="2019" name="Front. Microbiol.">
        <title>Genomic Features for Desiccation Tolerance and Sugar Biosynthesis in the Extremophile Gloeocapsopsis sp. UTEX B3054.</title>
        <authorList>
            <person name="Urrejola C."/>
            <person name="Alcorta J."/>
            <person name="Salas L."/>
            <person name="Vasquez M."/>
            <person name="Polz M.F."/>
            <person name="Vicuna R."/>
            <person name="Diez B."/>
        </authorList>
    </citation>
    <scope>NUCLEOTIDE SEQUENCE [LARGE SCALE GENOMIC DNA]</scope>
    <source>
        <strain evidence="1 2">1H9</strain>
    </source>
</reference>
<dbReference type="EMBL" id="NAPY01000021">
    <property type="protein sequence ID" value="MUL37392.1"/>
    <property type="molecule type" value="Genomic_DNA"/>
</dbReference>
<keyword evidence="2" id="KW-1185">Reference proteome</keyword>
<proteinExistence type="predicted"/>
<protein>
    <submittedName>
        <fullName evidence="1">Uncharacterized protein</fullName>
    </submittedName>
</protein>
<dbReference type="AlphaFoldDB" id="A0A6N8FXP0"/>
<dbReference type="InterPro" id="IPR036700">
    <property type="entry name" value="BOBF_sf"/>
</dbReference>
<name>A0A6N8FXP0_9CHRO</name>
<organism evidence="1 2">
    <name type="scientific">Gloeocapsopsis dulcis AAB1 = 1H9</name>
    <dbReference type="NCBI Taxonomy" id="1433147"/>
    <lineage>
        <taxon>Bacteria</taxon>
        <taxon>Bacillati</taxon>
        <taxon>Cyanobacteriota</taxon>
        <taxon>Cyanophyceae</taxon>
        <taxon>Oscillatoriophycideae</taxon>
        <taxon>Chroococcales</taxon>
        <taxon>Chroococcaceae</taxon>
        <taxon>Gloeocapsopsis</taxon>
        <taxon>Gloeocapsopsis dulcis</taxon>
    </lineage>
</organism>
<sequence length="144" mass="16030">MVPMTMQFLRQAIAPQLKSVYILLLLLTGLLGCSGVPSALNSINVGFGADVSQISDIEPTRDQDTTVFVRGKVAALVPLVDWLAYQVQDSTGTIWVLTNQRNIQLEDQVLIEGKLRYHSIPVAEQDFGEAYVEEHRQIERIPAH</sequence>